<comment type="caution">
    <text evidence="2">The sequence shown here is derived from an EMBL/GenBank/DDBJ whole genome shotgun (WGS) entry which is preliminary data.</text>
</comment>
<evidence type="ECO:0000259" key="1">
    <source>
        <dbReference type="PROSITE" id="PS51186"/>
    </source>
</evidence>
<dbReference type="PANTHER" id="PTHR43305:SF1">
    <property type="entry name" value="FAMILY N-ACETYLTRANSFERASE, PUTATIVE (AFU_ORTHOLOGUE AFUA_2G01380)-RELATED"/>
    <property type="match status" value="1"/>
</dbReference>
<reference evidence="2 3" key="1">
    <citation type="journal article" date="2019" name="Nat. Microbiol.">
        <title>Mediterranean grassland soil C-N compound turnover is dependent on rainfall and depth, and is mediated by genomically divergent microorganisms.</title>
        <authorList>
            <person name="Diamond S."/>
            <person name="Andeer P.F."/>
            <person name="Li Z."/>
            <person name="Crits-Christoph A."/>
            <person name="Burstein D."/>
            <person name="Anantharaman K."/>
            <person name="Lane K.R."/>
            <person name="Thomas B.C."/>
            <person name="Pan C."/>
            <person name="Northen T.R."/>
            <person name="Banfield J.F."/>
        </authorList>
    </citation>
    <scope>NUCLEOTIDE SEQUENCE [LARGE SCALE GENOMIC DNA]</scope>
    <source>
        <strain evidence="2">WS_10</strain>
    </source>
</reference>
<dbReference type="PROSITE" id="PS51186">
    <property type="entry name" value="GNAT"/>
    <property type="match status" value="1"/>
</dbReference>
<protein>
    <submittedName>
        <fullName evidence="2">GNAT family N-acetyltransferase</fullName>
    </submittedName>
</protein>
<dbReference type="CDD" id="cd04301">
    <property type="entry name" value="NAT_SF"/>
    <property type="match status" value="1"/>
</dbReference>
<evidence type="ECO:0000313" key="3">
    <source>
        <dbReference type="Proteomes" id="UP000319836"/>
    </source>
</evidence>
<sequence length="169" mass="18942">MLTIEQVESPAQIAAVQDLLREYMEWTETLSTNQRQAPTFAGWDEEFAALPGIYAPPRGRLLLATHDGWPVGCVALKPREDEVCELKRLYVRPGFRGLEVGRWLVAAVVQAARDLGERRMVLDSHVSMTPAHALYEAIGFERVPTPADFPESLKPLVVFMELDLARARA</sequence>
<dbReference type="InterPro" id="IPR016181">
    <property type="entry name" value="Acyl_CoA_acyltransferase"/>
</dbReference>
<dbReference type="EMBL" id="VBPA01000034">
    <property type="protein sequence ID" value="TMQ72866.1"/>
    <property type="molecule type" value="Genomic_DNA"/>
</dbReference>
<accession>A0A538UAG6</accession>
<feature type="domain" description="N-acetyltransferase" evidence="1">
    <location>
        <begin position="2"/>
        <end position="165"/>
    </location>
</feature>
<dbReference type="InterPro" id="IPR000182">
    <property type="entry name" value="GNAT_dom"/>
</dbReference>
<dbReference type="Gene3D" id="3.40.630.30">
    <property type="match status" value="1"/>
</dbReference>
<name>A0A538UAG6_UNCEI</name>
<dbReference type="Pfam" id="PF00583">
    <property type="entry name" value="Acetyltransf_1"/>
    <property type="match status" value="1"/>
</dbReference>
<dbReference type="GO" id="GO:0016747">
    <property type="term" value="F:acyltransferase activity, transferring groups other than amino-acyl groups"/>
    <property type="evidence" value="ECO:0007669"/>
    <property type="project" value="InterPro"/>
</dbReference>
<organism evidence="2 3">
    <name type="scientific">Eiseniibacteriota bacterium</name>
    <dbReference type="NCBI Taxonomy" id="2212470"/>
    <lineage>
        <taxon>Bacteria</taxon>
        <taxon>Candidatus Eiseniibacteriota</taxon>
    </lineage>
</organism>
<evidence type="ECO:0000313" key="2">
    <source>
        <dbReference type="EMBL" id="TMQ72866.1"/>
    </source>
</evidence>
<dbReference type="AlphaFoldDB" id="A0A538UAG6"/>
<dbReference type="InterPro" id="IPR052777">
    <property type="entry name" value="Acetyltransferase_Enz"/>
</dbReference>
<proteinExistence type="predicted"/>
<dbReference type="SUPFAM" id="SSF55729">
    <property type="entry name" value="Acyl-CoA N-acyltransferases (Nat)"/>
    <property type="match status" value="1"/>
</dbReference>
<keyword evidence="2" id="KW-0808">Transferase</keyword>
<dbReference type="Proteomes" id="UP000319836">
    <property type="component" value="Unassembled WGS sequence"/>
</dbReference>
<gene>
    <name evidence="2" type="ORF">E6K80_01505</name>
</gene>
<dbReference type="PANTHER" id="PTHR43305">
    <property type="entry name" value="FAMILY N-ACETYLTRANSFERASE, PUTATIVE (AFU_ORTHOLOGUE AFUA_2G01380)-RELATED"/>
    <property type="match status" value="1"/>
</dbReference>